<protein>
    <recommendedName>
        <fullName evidence="1">C2H2-type domain-containing protein</fullName>
    </recommendedName>
</protein>
<reference evidence="2" key="2">
    <citation type="submission" date="2023-06" db="EMBL/GenBank/DDBJ databases">
        <authorList>
            <person name="Ma L."/>
            <person name="Liu K.-W."/>
            <person name="Li Z."/>
            <person name="Hsiao Y.-Y."/>
            <person name="Qi Y."/>
            <person name="Fu T."/>
            <person name="Tang G."/>
            <person name="Zhang D."/>
            <person name="Sun W.-H."/>
            <person name="Liu D.-K."/>
            <person name="Li Y."/>
            <person name="Chen G.-Z."/>
            <person name="Liu X.-D."/>
            <person name="Liao X.-Y."/>
            <person name="Jiang Y.-T."/>
            <person name="Yu X."/>
            <person name="Hao Y."/>
            <person name="Huang J."/>
            <person name="Zhao X.-W."/>
            <person name="Ke S."/>
            <person name="Chen Y.-Y."/>
            <person name="Wu W.-L."/>
            <person name="Hsu J.-L."/>
            <person name="Lin Y.-F."/>
            <person name="Huang M.-D."/>
            <person name="Li C.-Y."/>
            <person name="Huang L."/>
            <person name="Wang Z.-W."/>
            <person name="Zhao X."/>
            <person name="Zhong W.-Y."/>
            <person name="Peng D.-H."/>
            <person name="Ahmad S."/>
            <person name="Lan S."/>
            <person name="Zhang J.-S."/>
            <person name="Tsai W.-C."/>
            <person name="Van De Peer Y."/>
            <person name="Liu Z.-J."/>
        </authorList>
    </citation>
    <scope>NUCLEOTIDE SEQUENCE</scope>
    <source>
        <strain evidence="2">CP</strain>
        <tissue evidence="2">Leaves</tissue>
    </source>
</reference>
<gene>
    <name evidence="2" type="ORF">QJS10_CPB17g00036</name>
</gene>
<dbReference type="PROSITE" id="PS00028">
    <property type="entry name" value="ZINC_FINGER_C2H2_1"/>
    <property type="match status" value="1"/>
</dbReference>
<evidence type="ECO:0000259" key="1">
    <source>
        <dbReference type="PROSITE" id="PS00028"/>
    </source>
</evidence>
<dbReference type="Proteomes" id="UP001180020">
    <property type="component" value="Unassembled WGS sequence"/>
</dbReference>
<reference evidence="2" key="1">
    <citation type="journal article" date="2023" name="Nat. Commun.">
        <title>Diploid and tetraploid genomes of Acorus and the evolution of monocots.</title>
        <authorList>
            <person name="Ma L."/>
            <person name="Liu K.W."/>
            <person name="Li Z."/>
            <person name="Hsiao Y.Y."/>
            <person name="Qi Y."/>
            <person name="Fu T."/>
            <person name="Tang G.D."/>
            <person name="Zhang D."/>
            <person name="Sun W.H."/>
            <person name="Liu D.K."/>
            <person name="Li Y."/>
            <person name="Chen G.Z."/>
            <person name="Liu X.D."/>
            <person name="Liao X.Y."/>
            <person name="Jiang Y.T."/>
            <person name="Yu X."/>
            <person name="Hao Y."/>
            <person name="Huang J."/>
            <person name="Zhao X.W."/>
            <person name="Ke S."/>
            <person name="Chen Y.Y."/>
            <person name="Wu W.L."/>
            <person name="Hsu J.L."/>
            <person name="Lin Y.F."/>
            <person name="Huang M.D."/>
            <person name="Li C.Y."/>
            <person name="Huang L."/>
            <person name="Wang Z.W."/>
            <person name="Zhao X."/>
            <person name="Zhong W.Y."/>
            <person name="Peng D.H."/>
            <person name="Ahmad S."/>
            <person name="Lan S."/>
            <person name="Zhang J.S."/>
            <person name="Tsai W.C."/>
            <person name="Van de Peer Y."/>
            <person name="Liu Z.J."/>
        </authorList>
    </citation>
    <scope>NUCLEOTIDE SEQUENCE</scope>
    <source>
        <strain evidence="2">CP</strain>
    </source>
</reference>
<dbReference type="AlphaFoldDB" id="A0AAV9CSH7"/>
<accession>A0AAV9CSH7</accession>
<evidence type="ECO:0000313" key="2">
    <source>
        <dbReference type="EMBL" id="KAK1291800.1"/>
    </source>
</evidence>
<dbReference type="EMBL" id="JAUJYO010000017">
    <property type="protein sequence ID" value="KAK1291800.1"/>
    <property type="molecule type" value="Genomic_DNA"/>
</dbReference>
<proteinExistence type="predicted"/>
<name>A0AAV9CSH7_ACOCL</name>
<keyword evidence="3" id="KW-1185">Reference proteome</keyword>
<organism evidence="2 3">
    <name type="scientific">Acorus calamus</name>
    <name type="common">Sweet flag</name>
    <dbReference type="NCBI Taxonomy" id="4465"/>
    <lineage>
        <taxon>Eukaryota</taxon>
        <taxon>Viridiplantae</taxon>
        <taxon>Streptophyta</taxon>
        <taxon>Embryophyta</taxon>
        <taxon>Tracheophyta</taxon>
        <taxon>Spermatophyta</taxon>
        <taxon>Magnoliopsida</taxon>
        <taxon>Liliopsida</taxon>
        <taxon>Acoraceae</taxon>
        <taxon>Acorus</taxon>
    </lineage>
</organism>
<sequence>MAILRCDACDDTFEDAKQQKVHSQWHRENLKRKVRVDPSYQNPHPKLNLNYVQA</sequence>
<comment type="caution">
    <text evidence="2">The sequence shown here is derived from an EMBL/GenBank/DDBJ whole genome shotgun (WGS) entry which is preliminary data.</text>
</comment>
<feature type="domain" description="C2H2-type" evidence="1">
    <location>
        <begin position="6"/>
        <end position="26"/>
    </location>
</feature>
<dbReference type="InterPro" id="IPR013087">
    <property type="entry name" value="Znf_C2H2_type"/>
</dbReference>
<evidence type="ECO:0000313" key="3">
    <source>
        <dbReference type="Proteomes" id="UP001180020"/>
    </source>
</evidence>